<keyword evidence="3" id="KW-1185">Reference proteome</keyword>
<organism evidence="2 3">
    <name type="scientific">Chitinophaga parva</name>
    <dbReference type="NCBI Taxonomy" id="2169414"/>
    <lineage>
        <taxon>Bacteria</taxon>
        <taxon>Pseudomonadati</taxon>
        <taxon>Bacteroidota</taxon>
        <taxon>Chitinophagia</taxon>
        <taxon>Chitinophagales</taxon>
        <taxon>Chitinophagaceae</taxon>
        <taxon>Chitinophaga</taxon>
    </lineage>
</organism>
<dbReference type="AlphaFoldDB" id="A0A2T7BPI0"/>
<dbReference type="PROSITE" id="PS50995">
    <property type="entry name" value="HTH_MARR_2"/>
    <property type="match status" value="1"/>
</dbReference>
<proteinExistence type="predicted"/>
<evidence type="ECO:0000313" key="2">
    <source>
        <dbReference type="EMBL" id="PUZ29584.1"/>
    </source>
</evidence>
<sequence length="146" mass="16625">MSSKQQQQLVTDLRTVVTRLVKKLRTKSSLATRLSLTERSVLSQLDHQHSLLPSELAAMEKVTTQSMSQILARLLEMNLIVRTPSATDGRKVIISLSAEGKRMIQENRNRREEWLTQALERVTTAEEQAHLRSAINAMAKIIEYDE</sequence>
<dbReference type="Gene3D" id="1.10.10.10">
    <property type="entry name" value="Winged helix-like DNA-binding domain superfamily/Winged helix DNA-binding domain"/>
    <property type="match status" value="1"/>
</dbReference>
<name>A0A2T7BPI0_9BACT</name>
<dbReference type="InterPro" id="IPR036390">
    <property type="entry name" value="WH_DNA-bd_sf"/>
</dbReference>
<evidence type="ECO:0000313" key="3">
    <source>
        <dbReference type="Proteomes" id="UP000244450"/>
    </source>
</evidence>
<dbReference type="SUPFAM" id="SSF46785">
    <property type="entry name" value="Winged helix' DNA-binding domain"/>
    <property type="match status" value="1"/>
</dbReference>
<comment type="caution">
    <text evidence="2">The sequence shown here is derived from an EMBL/GenBank/DDBJ whole genome shotgun (WGS) entry which is preliminary data.</text>
</comment>
<dbReference type="EMBL" id="QCYK01000001">
    <property type="protein sequence ID" value="PUZ29584.1"/>
    <property type="molecule type" value="Genomic_DNA"/>
</dbReference>
<dbReference type="Gene3D" id="1.10.287.100">
    <property type="match status" value="1"/>
</dbReference>
<feature type="domain" description="HTH marR-type" evidence="1">
    <location>
        <begin position="6"/>
        <end position="140"/>
    </location>
</feature>
<gene>
    <name evidence="2" type="ORF">DCC81_09105</name>
</gene>
<dbReference type="RefSeq" id="WP_108686221.1">
    <property type="nucleotide sequence ID" value="NZ_QCYK01000001.1"/>
</dbReference>
<dbReference type="PANTHER" id="PTHR39515:SF2">
    <property type="entry name" value="HTH-TYPE TRANSCRIPTIONAL REGULATOR RV0880"/>
    <property type="match status" value="1"/>
</dbReference>
<dbReference type="PANTHER" id="PTHR39515">
    <property type="entry name" value="CONSERVED PROTEIN"/>
    <property type="match status" value="1"/>
</dbReference>
<dbReference type="Proteomes" id="UP000244450">
    <property type="component" value="Unassembled WGS sequence"/>
</dbReference>
<dbReference type="Pfam" id="PF12802">
    <property type="entry name" value="MarR_2"/>
    <property type="match status" value="1"/>
</dbReference>
<protein>
    <submittedName>
        <fullName evidence="2">MarR family transcriptional regulator</fullName>
    </submittedName>
</protein>
<reference evidence="2 3" key="1">
    <citation type="submission" date="2018-04" db="EMBL/GenBank/DDBJ databases">
        <title>Chitinophaga fuyangensis sp. nov., isolated from soil in a chemical factory.</title>
        <authorList>
            <person name="Chen K."/>
        </authorList>
    </citation>
    <scope>NUCLEOTIDE SEQUENCE [LARGE SCALE GENOMIC DNA]</scope>
    <source>
        <strain evidence="2 3">LY-1</strain>
    </source>
</reference>
<dbReference type="InterPro" id="IPR052526">
    <property type="entry name" value="HTH-type_Bedaq_tolerance"/>
</dbReference>
<dbReference type="InterPro" id="IPR036388">
    <property type="entry name" value="WH-like_DNA-bd_sf"/>
</dbReference>
<dbReference type="GO" id="GO:0003700">
    <property type="term" value="F:DNA-binding transcription factor activity"/>
    <property type="evidence" value="ECO:0007669"/>
    <property type="project" value="InterPro"/>
</dbReference>
<dbReference type="InterPro" id="IPR000835">
    <property type="entry name" value="HTH_MarR-typ"/>
</dbReference>
<dbReference type="SMART" id="SM00347">
    <property type="entry name" value="HTH_MARR"/>
    <property type="match status" value="1"/>
</dbReference>
<dbReference type="OrthoDB" id="9804055at2"/>
<evidence type="ECO:0000259" key="1">
    <source>
        <dbReference type="PROSITE" id="PS50995"/>
    </source>
</evidence>
<accession>A0A2T7BPI0</accession>